<reference evidence="1 2" key="1">
    <citation type="journal article" date="2014" name="Agronomy (Basel)">
        <title>A Draft Genome Sequence for Ensete ventricosum, the Drought-Tolerant Tree Against Hunger.</title>
        <authorList>
            <person name="Harrison J."/>
            <person name="Moore K.A."/>
            <person name="Paszkiewicz K."/>
            <person name="Jones T."/>
            <person name="Grant M."/>
            <person name="Ambacheew D."/>
            <person name="Muzemil S."/>
            <person name="Studholme D.J."/>
        </authorList>
    </citation>
    <scope>NUCLEOTIDE SEQUENCE [LARGE SCALE GENOMIC DNA]</scope>
</reference>
<dbReference type="EMBL" id="AMZH03004625">
    <property type="protein sequence ID" value="RRT68659.1"/>
    <property type="molecule type" value="Genomic_DNA"/>
</dbReference>
<name>A0A426ZX98_ENSVE</name>
<evidence type="ECO:0000313" key="1">
    <source>
        <dbReference type="EMBL" id="RRT68659.1"/>
    </source>
</evidence>
<organism evidence="1 2">
    <name type="scientific">Ensete ventricosum</name>
    <name type="common">Abyssinian banana</name>
    <name type="synonym">Musa ensete</name>
    <dbReference type="NCBI Taxonomy" id="4639"/>
    <lineage>
        <taxon>Eukaryota</taxon>
        <taxon>Viridiplantae</taxon>
        <taxon>Streptophyta</taxon>
        <taxon>Embryophyta</taxon>
        <taxon>Tracheophyta</taxon>
        <taxon>Spermatophyta</taxon>
        <taxon>Magnoliopsida</taxon>
        <taxon>Liliopsida</taxon>
        <taxon>Zingiberales</taxon>
        <taxon>Musaceae</taxon>
        <taxon>Ensete</taxon>
    </lineage>
</organism>
<accession>A0A426ZX98</accession>
<dbReference type="Proteomes" id="UP000287651">
    <property type="component" value="Unassembled WGS sequence"/>
</dbReference>
<sequence>MRWRKQRHRRTLHWYFPRWLCRREKGVVGRRRTIAYTQSGSVSGGRWDPARSVLEVPERPDPTLRPRSSLYLTPYGNIWVPPTDVLSGDLKSPN</sequence>
<evidence type="ECO:0000313" key="2">
    <source>
        <dbReference type="Proteomes" id="UP000287651"/>
    </source>
</evidence>
<dbReference type="AlphaFoldDB" id="A0A426ZX98"/>
<gene>
    <name evidence="1" type="ORF">B296_00010609</name>
</gene>
<proteinExistence type="predicted"/>
<protein>
    <submittedName>
        <fullName evidence="1">Uncharacterized protein</fullName>
    </submittedName>
</protein>
<comment type="caution">
    <text evidence="1">The sequence shown here is derived from an EMBL/GenBank/DDBJ whole genome shotgun (WGS) entry which is preliminary data.</text>
</comment>